<feature type="non-terminal residue" evidence="1">
    <location>
        <position position="1"/>
    </location>
</feature>
<gene>
    <name evidence="1" type="ORF">CUNI_LOCUS8650</name>
</gene>
<dbReference type="AlphaFoldDB" id="A0A8S3Z7D9"/>
<protein>
    <submittedName>
        <fullName evidence="1">Uncharacterized protein</fullName>
    </submittedName>
</protein>
<evidence type="ECO:0000313" key="2">
    <source>
        <dbReference type="Proteomes" id="UP000678393"/>
    </source>
</evidence>
<name>A0A8S3Z7D9_9EUPU</name>
<evidence type="ECO:0000313" key="1">
    <source>
        <dbReference type="EMBL" id="CAG5123092.1"/>
    </source>
</evidence>
<comment type="caution">
    <text evidence="1">The sequence shown here is derived from an EMBL/GenBank/DDBJ whole genome shotgun (WGS) entry which is preliminary data.</text>
</comment>
<keyword evidence="2" id="KW-1185">Reference proteome</keyword>
<dbReference type="EMBL" id="CAJHNH020001446">
    <property type="protein sequence ID" value="CAG5123092.1"/>
    <property type="molecule type" value="Genomic_DNA"/>
</dbReference>
<proteinExistence type="predicted"/>
<organism evidence="1 2">
    <name type="scientific">Candidula unifasciata</name>
    <dbReference type="NCBI Taxonomy" id="100452"/>
    <lineage>
        <taxon>Eukaryota</taxon>
        <taxon>Metazoa</taxon>
        <taxon>Spiralia</taxon>
        <taxon>Lophotrochozoa</taxon>
        <taxon>Mollusca</taxon>
        <taxon>Gastropoda</taxon>
        <taxon>Heterobranchia</taxon>
        <taxon>Euthyneura</taxon>
        <taxon>Panpulmonata</taxon>
        <taxon>Eupulmonata</taxon>
        <taxon>Stylommatophora</taxon>
        <taxon>Helicina</taxon>
        <taxon>Helicoidea</taxon>
        <taxon>Geomitridae</taxon>
        <taxon>Candidula</taxon>
    </lineage>
</organism>
<sequence length="64" mass="7326">FTIRTYDQNGSVLVTYNDSHRHPQPSYDVTLISLENVAKLELTSNSIYPNRPNGLHFCEIEIFG</sequence>
<accession>A0A8S3Z7D9</accession>
<feature type="non-terminal residue" evidence="1">
    <location>
        <position position="64"/>
    </location>
</feature>
<dbReference type="Proteomes" id="UP000678393">
    <property type="component" value="Unassembled WGS sequence"/>
</dbReference>
<reference evidence="1" key="1">
    <citation type="submission" date="2021-04" db="EMBL/GenBank/DDBJ databases">
        <authorList>
            <consortium name="Molecular Ecology Group"/>
        </authorList>
    </citation>
    <scope>NUCLEOTIDE SEQUENCE</scope>
</reference>